<dbReference type="InterPro" id="IPR036097">
    <property type="entry name" value="HisK_dim/P_sf"/>
</dbReference>
<evidence type="ECO:0000256" key="2">
    <source>
        <dbReference type="ARBA" id="ARBA00012438"/>
    </source>
</evidence>
<dbReference type="InterPro" id="IPR004358">
    <property type="entry name" value="Sig_transdc_His_kin-like_C"/>
</dbReference>
<name>A0A0J1BLY3_RHOIS</name>
<proteinExistence type="predicted"/>
<dbReference type="PROSITE" id="PS50113">
    <property type="entry name" value="PAC"/>
    <property type="match status" value="1"/>
</dbReference>
<keyword evidence="6" id="KW-0812">Transmembrane</keyword>
<dbReference type="PANTHER" id="PTHR43304">
    <property type="entry name" value="PHYTOCHROME-LIKE PROTEIN CPH1"/>
    <property type="match status" value="1"/>
</dbReference>
<dbReference type="EMBL" id="LECT01000006">
    <property type="protein sequence ID" value="KLU07482.1"/>
    <property type="molecule type" value="Genomic_DNA"/>
</dbReference>
<evidence type="ECO:0000313" key="9">
    <source>
        <dbReference type="EMBL" id="KLU07482.1"/>
    </source>
</evidence>
<dbReference type="InterPro" id="IPR052162">
    <property type="entry name" value="Sensor_kinase/Photoreceptor"/>
</dbReference>
<dbReference type="SUPFAM" id="SSF47384">
    <property type="entry name" value="Homodimeric domain of signal transducing histidine kinase"/>
    <property type="match status" value="1"/>
</dbReference>
<dbReference type="InterPro" id="IPR005467">
    <property type="entry name" value="His_kinase_dom"/>
</dbReference>
<evidence type="ECO:0000256" key="5">
    <source>
        <dbReference type="ARBA" id="ARBA00022777"/>
    </source>
</evidence>
<evidence type="ECO:0000256" key="4">
    <source>
        <dbReference type="ARBA" id="ARBA00022679"/>
    </source>
</evidence>
<dbReference type="Gene3D" id="3.30.565.10">
    <property type="entry name" value="Histidine kinase-like ATPase, C-terminal domain"/>
    <property type="match status" value="1"/>
</dbReference>
<dbReference type="GO" id="GO:0000155">
    <property type="term" value="F:phosphorelay sensor kinase activity"/>
    <property type="evidence" value="ECO:0007669"/>
    <property type="project" value="InterPro"/>
</dbReference>
<keyword evidence="6" id="KW-0472">Membrane</keyword>
<feature type="domain" description="PAC" evidence="8">
    <location>
        <begin position="310"/>
        <end position="362"/>
    </location>
</feature>
<keyword evidence="3" id="KW-0597">Phosphoprotein</keyword>
<evidence type="ECO:0000256" key="1">
    <source>
        <dbReference type="ARBA" id="ARBA00000085"/>
    </source>
</evidence>
<dbReference type="EC" id="2.7.13.3" evidence="2"/>
<comment type="catalytic activity">
    <reaction evidence="1">
        <text>ATP + protein L-histidine = ADP + protein N-phospho-L-histidine.</text>
        <dbReference type="EC" id="2.7.13.3"/>
    </reaction>
</comment>
<evidence type="ECO:0000313" key="10">
    <source>
        <dbReference type="Proteomes" id="UP000036367"/>
    </source>
</evidence>
<keyword evidence="6" id="KW-1133">Transmembrane helix</keyword>
<dbReference type="InterPro" id="IPR003594">
    <property type="entry name" value="HATPase_dom"/>
</dbReference>
<feature type="transmembrane region" description="Helical" evidence="6">
    <location>
        <begin position="35"/>
        <end position="55"/>
    </location>
</feature>
<dbReference type="PATRIC" id="fig|595434.4.peg.543"/>
<dbReference type="Proteomes" id="UP000036367">
    <property type="component" value="Unassembled WGS sequence"/>
</dbReference>
<dbReference type="FunFam" id="3.30.565.10:FF:000006">
    <property type="entry name" value="Sensor histidine kinase WalK"/>
    <property type="match status" value="1"/>
</dbReference>
<sequence>MHGQRHHLRLLAARNKMQKFRYKQPAAIHPMRTSTLVLCIGLCIATVSIISFYMISVEQQRHAVNELAAKVTDTTERLEHEIGYGGLIHNFKNYVLRPDEPEHYEKALQNARNANRLIRELERIDQGPIQGAPLPQTTRMIAQYAGQLIVVRTMADNNATAREIDAAVRFNDTSTLNELEATMHSLHQSCRVEAERLEKHTQTLMLLNILLGIGTAITLSAVSIRQHLKDLQNQVVYIQLLGESGGIWNWNRQTDEVQYGPKFRQMLGYEGTDRQSFAENFHAIRDRLHPDDLALFLENLTTQLDSRVPFSIDVRIRHRDGHCQWYRVHAHTLFDRSGSPIRTAGTIFNVEDRKKYEQELQESNRELQRFASAASHDLQEPLRAITGFSQLLQQRHAASLDEKGQGYLKHIIAGVGRMKALIDDILSLSRVGQSELEFAEIELKPCVDTALQNLSQLIQDTSPEILVAELGTVHGHAGFLAELFQNLIGNAIKFRKPGETAKIAIDCQTDQSQHLITVTDQGIGIAEKHHDQVFELFKRLHRREQIPGTGIGLALCKRIVERHHGTISLVSEEGVGTSFRISLPNNIQPNNIQAGGQE</sequence>
<dbReference type="InterPro" id="IPR036890">
    <property type="entry name" value="HATPase_C_sf"/>
</dbReference>
<evidence type="ECO:0000256" key="3">
    <source>
        <dbReference type="ARBA" id="ARBA00022553"/>
    </source>
</evidence>
<dbReference type="AlphaFoldDB" id="A0A0J1BLY3"/>
<keyword evidence="4" id="KW-0808">Transferase</keyword>
<dbReference type="PROSITE" id="PS50109">
    <property type="entry name" value="HIS_KIN"/>
    <property type="match status" value="1"/>
</dbReference>
<dbReference type="SMART" id="SM00388">
    <property type="entry name" value="HisKA"/>
    <property type="match status" value="1"/>
</dbReference>
<feature type="domain" description="Histidine kinase" evidence="7">
    <location>
        <begin position="373"/>
        <end position="587"/>
    </location>
</feature>
<evidence type="ECO:0000259" key="7">
    <source>
        <dbReference type="PROSITE" id="PS50109"/>
    </source>
</evidence>
<gene>
    <name evidence="9" type="ORF">RISK_000560</name>
</gene>
<dbReference type="SMART" id="SM00387">
    <property type="entry name" value="HATPase_c"/>
    <property type="match status" value="1"/>
</dbReference>
<accession>A0A0J1BLY3</accession>
<dbReference type="SUPFAM" id="SSF55785">
    <property type="entry name" value="PYP-like sensor domain (PAS domain)"/>
    <property type="match status" value="1"/>
</dbReference>
<dbReference type="Gene3D" id="3.30.450.20">
    <property type="entry name" value="PAS domain"/>
    <property type="match status" value="1"/>
</dbReference>
<organism evidence="9 10">
    <name type="scientific">Rhodopirellula islandica</name>
    <dbReference type="NCBI Taxonomy" id="595434"/>
    <lineage>
        <taxon>Bacteria</taxon>
        <taxon>Pseudomonadati</taxon>
        <taxon>Planctomycetota</taxon>
        <taxon>Planctomycetia</taxon>
        <taxon>Pirellulales</taxon>
        <taxon>Pirellulaceae</taxon>
        <taxon>Rhodopirellula</taxon>
    </lineage>
</organism>
<dbReference type="CDD" id="cd00082">
    <property type="entry name" value="HisKA"/>
    <property type="match status" value="1"/>
</dbReference>
<dbReference type="NCBIfam" id="TIGR00229">
    <property type="entry name" value="sensory_box"/>
    <property type="match status" value="1"/>
</dbReference>
<dbReference type="Gene3D" id="1.10.287.130">
    <property type="match status" value="1"/>
</dbReference>
<dbReference type="InterPro" id="IPR035965">
    <property type="entry name" value="PAS-like_dom_sf"/>
</dbReference>
<comment type="caution">
    <text evidence="9">The sequence shown here is derived from an EMBL/GenBank/DDBJ whole genome shotgun (WGS) entry which is preliminary data.</text>
</comment>
<dbReference type="InterPro" id="IPR013655">
    <property type="entry name" value="PAS_fold_3"/>
</dbReference>
<dbReference type="SUPFAM" id="SSF55874">
    <property type="entry name" value="ATPase domain of HSP90 chaperone/DNA topoisomerase II/histidine kinase"/>
    <property type="match status" value="1"/>
</dbReference>
<keyword evidence="10" id="KW-1185">Reference proteome</keyword>
<protein>
    <recommendedName>
        <fullName evidence="2">histidine kinase</fullName>
        <ecNumber evidence="2">2.7.13.3</ecNumber>
    </recommendedName>
</protein>
<dbReference type="PRINTS" id="PR00344">
    <property type="entry name" value="BCTRLSENSOR"/>
</dbReference>
<keyword evidence="5 9" id="KW-0418">Kinase</keyword>
<dbReference type="InterPro" id="IPR000700">
    <property type="entry name" value="PAS-assoc_C"/>
</dbReference>
<dbReference type="Pfam" id="PF08447">
    <property type="entry name" value="PAS_3"/>
    <property type="match status" value="1"/>
</dbReference>
<reference evidence="9" key="1">
    <citation type="submission" date="2015-05" db="EMBL/GenBank/DDBJ databases">
        <title>Permanent draft genome of Rhodopirellula islandicus K833.</title>
        <authorList>
            <person name="Kizina J."/>
            <person name="Richter M."/>
            <person name="Glockner F.O."/>
            <person name="Harder J."/>
        </authorList>
    </citation>
    <scope>NUCLEOTIDE SEQUENCE [LARGE SCALE GENOMIC DNA]</scope>
    <source>
        <strain evidence="9">K833</strain>
    </source>
</reference>
<dbReference type="InterPro" id="IPR003661">
    <property type="entry name" value="HisK_dim/P_dom"/>
</dbReference>
<evidence type="ECO:0000256" key="6">
    <source>
        <dbReference type="SAM" id="Phobius"/>
    </source>
</evidence>
<dbReference type="Pfam" id="PF02518">
    <property type="entry name" value="HATPase_c"/>
    <property type="match status" value="1"/>
</dbReference>
<dbReference type="STRING" id="595434.RISK_000560"/>
<dbReference type="Pfam" id="PF00512">
    <property type="entry name" value="HisKA"/>
    <property type="match status" value="1"/>
</dbReference>
<dbReference type="CDD" id="cd00130">
    <property type="entry name" value="PAS"/>
    <property type="match status" value="1"/>
</dbReference>
<dbReference type="PANTHER" id="PTHR43304:SF1">
    <property type="entry name" value="PAC DOMAIN-CONTAINING PROTEIN"/>
    <property type="match status" value="1"/>
</dbReference>
<evidence type="ECO:0000259" key="8">
    <source>
        <dbReference type="PROSITE" id="PS50113"/>
    </source>
</evidence>
<dbReference type="InterPro" id="IPR000014">
    <property type="entry name" value="PAS"/>
</dbReference>